<dbReference type="STRING" id="170623.SAMN04244579_00334"/>
<organism evidence="1 2">
    <name type="scientific">Azotobacter beijerinckii</name>
    <dbReference type="NCBI Taxonomy" id="170623"/>
    <lineage>
        <taxon>Bacteria</taxon>
        <taxon>Pseudomonadati</taxon>
        <taxon>Pseudomonadota</taxon>
        <taxon>Gammaproteobacteria</taxon>
        <taxon>Pseudomonadales</taxon>
        <taxon>Pseudomonadaceae</taxon>
        <taxon>Azotobacter</taxon>
    </lineage>
</organism>
<gene>
    <name evidence="1" type="ORF">SAMN04244579_00334</name>
</gene>
<evidence type="ECO:0000313" key="2">
    <source>
        <dbReference type="Proteomes" id="UP000199005"/>
    </source>
</evidence>
<dbReference type="AlphaFoldDB" id="A0A1H6QE42"/>
<dbReference type="RefSeq" id="WP_090896528.1">
    <property type="nucleotide sequence ID" value="NZ_FNYO01000003.1"/>
</dbReference>
<dbReference type="Pfam" id="PF11236">
    <property type="entry name" value="DUF3037"/>
    <property type="match status" value="1"/>
</dbReference>
<proteinExistence type="predicted"/>
<name>A0A1H6QE42_9GAMM</name>
<dbReference type="Proteomes" id="UP000199005">
    <property type="component" value="Unassembled WGS sequence"/>
</dbReference>
<evidence type="ECO:0008006" key="3">
    <source>
        <dbReference type="Google" id="ProtNLM"/>
    </source>
</evidence>
<dbReference type="InterPro" id="IPR021398">
    <property type="entry name" value="DUF3037"/>
</dbReference>
<protein>
    <recommendedName>
        <fullName evidence="3">DUF3037 domain-containing protein</fullName>
    </recommendedName>
</protein>
<evidence type="ECO:0000313" key="1">
    <source>
        <dbReference type="EMBL" id="SEI41918.1"/>
    </source>
</evidence>
<accession>A0A1H6QE42</accession>
<dbReference type="EMBL" id="FNYO01000003">
    <property type="protein sequence ID" value="SEI41918.1"/>
    <property type="molecule type" value="Genomic_DNA"/>
</dbReference>
<sequence length="278" mass="32244">MNYICNYSILRFLPYPETGEFVNIGIVLLANNGEFRFKIATRRQRVTRFFDTLDSKIYIRARNEIDEELSRLVGFFASHRNELNLLVSTFKHLIQPRETMMRFSEPGTLTTANIGEALETLFEHYVNHSFASKEYQEKTLERQLGSLLATTDLKQRYTERRLGDSEYDVRFPFVLMADDQAAQAIKPLYLGHDEPARIYDHGDAWTARITRLKRGQRQAKDTLFITEPPGEDQSKQVKAYEEVVRTLAEIEGVRVVNAKRPSRELIGEIRRGIPPTTH</sequence>
<reference evidence="1 2" key="1">
    <citation type="submission" date="2016-10" db="EMBL/GenBank/DDBJ databases">
        <authorList>
            <person name="de Groot N.N."/>
        </authorList>
    </citation>
    <scope>NUCLEOTIDE SEQUENCE [LARGE SCALE GENOMIC DNA]</scope>
    <source>
        <strain evidence="1 2">DSM 1041</strain>
    </source>
</reference>